<keyword evidence="1" id="KW-0805">Transcription regulation</keyword>
<name>A0ABT7Y3C1_9VIBR</name>
<feature type="domain" description="HTH luxR-type" evidence="4">
    <location>
        <begin position="163"/>
        <end position="228"/>
    </location>
</feature>
<reference evidence="5" key="1">
    <citation type="submission" date="2024-05" db="EMBL/GenBank/DDBJ databases">
        <title>Genome Sequences of Four Agar- Degrading Marine Bacteria.</title>
        <authorList>
            <person name="Phillips E.K."/>
            <person name="Shaffer J.C."/>
            <person name="Henson M.W."/>
            <person name="Temperton B."/>
            <person name="Thrash C.J."/>
            <person name="Martin M.O."/>
        </authorList>
    </citation>
    <scope>NUCLEOTIDE SEQUENCE</scope>
    <source>
        <strain evidence="5">EKP203</strain>
    </source>
</reference>
<dbReference type="Gene3D" id="3.40.50.2300">
    <property type="match status" value="1"/>
</dbReference>
<dbReference type="PANTHER" id="PTHR44688:SF16">
    <property type="entry name" value="DNA-BINDING TRANSCRIPTIONAL ACTIVATOR DEVR_DOSR"/>
    <property type="match status" value="1"/>
</dbReference>
<evidence type="ECO:0000256" key="3">
    <source>
        <dbReference type="ARBA" id="ARBA00023163"/>
    </source>
</evidence>
<dbReference type="RefSeq" id="WP_289962617.1">
    <property type="nucleotide sequence ID" value="NZ_JAUEOZ010000002.1"/>
</dbReference>
<dbReference type="SMART" id="SM00421">
    <property type="entry name" value="HTH_LUXR"/>
    <property type="match status" value="1"/>
</dbReference>
<dbReference type="Pfam" id="PF21155">
    <property type="entry name" value="VpsT-like_REC"/>
    <property type="match status" value="1"/>
</dbReference>
<keyword evidence="3" id="KW-0804">Transcription</keyword>
<dbReference type="Gene3D" id="1.10.10.10">
    <property type="entry name" value="Winged helix-like DNA-binding domain superfamily/Winged helix DNA-binding domain"/>
    <property type="match status" value="1"/>
</dbReference>
<gene>
    <name evidence="5" type="ORF">QWJ08_14485</name>
</gene>
<protein>
    <submittedName>
        <fullName evidence="5">LuxR C-terminal-related transcriptional regulator</fullName>
    </submittedName>
</protein>
<dbReference type="InterPro" id="IPR036388">
    <property type="entry name" value="WH-like_DNA-bd_sf"/>
</dbReference>
<dbReference type="EMBL" id="JAUEOZ010000002">
    <property type="protein sequence ID" value="MDN2482544.1"/>
    <property type="molecule type" value="Genomic_DNA"/>
</dbReference>
<evidence type="ECO:0000313" key="6">
    <source>
        <dbReference type="Proteomes" id="UP001169719"/>
    </source>
</evidence>
<sequence>MDNTYHMPLAQALSQAEVVQPSVFLVTQSSLQSENFRRMLQDKTQMLIEILPTSTSLSDFSFPSNSIVIIDIASTGLDHSCCEVLRNSESVAGTVLLNHEGEMDVNEVLRWRSLRGSFSAQDSLDHVCNGLCAISKGENWLPRKLVDMLINHYENSVTQVEKDDCLAAELTRRELEILESLKSGGSNIEIADSLFVSEHTIKSHLYNIFKKLEVKNRTQAMSWAKKNL</sequence>
<dbReference type="InterPro" id="IPR016032">
    <property type="entry name" value="Sig_transdc_resp-reg_C-effctor"/>
</dbReference>
<proteinExistence type="predicted"/>
<keyword evidence="6" id="KW-1185">Reference proteome</keyword>
<evidence type="ECO:0000313" key="5">
    <source>
        <dbReference type="EMBL" id="MDN2482544.1"/>
    </source>
</evidence>
<dbReference type="PRINTS" id="PR00038">
    <property type="entry name" value="HTHLUXR"/>
</dbReference>
<accession>A0ABT7Y3C1</accession>
<dbReference type="InterPro" id="IPR049151">
    <property type="entry name" value="CsgD-like_REC"/>
</dbReference>
<dbReference type="PROSITE" id="PS00622">
    <property type="entry name" value="HTH_LUXR_1"/>
    <property type="match status" value="1"/>
</dbReference>
<evidence type="ECO:0000259" key="4">
    <source>
        <dbReference type="PROSITE" id="PS50043"/>
    </source>
</evidence>
<evidence type="ECO:0000256" key="2">
    <source>
        <dbReference type="ARBA" id="ARBA00023125"/>
    </source>
</evidence>
<organism evidence="5 6">
    <name type="scientific">Vibrio agarivorans</name>
    <dbReference type="NCBI Taxonomy" id="153622"/>
    <lineage>
        <taxon>Bacteria</taxon>
        <taxon>Pseudomonadati</taxon>
        <taxon>Pseudomonadota</taxon>
        <taxon>Gammaproteobacteria</taxon>
        <taxon>Vibrionales</taxon>
        <taxon>Vibrionaceae</taxon>
        <taxon>Vibrio</taxon>
    </lineage>
</organism>
<comment type="caution">
    <text evidence="5">The sequence shown here is derived from an EMBL/GenBank/DDBJ whole genome shotgun (WGS) entry which is preliminary data.</text>
</comment>
<dbReference type="PROSITE" id="PS50043">
    <property type="entry name" value="HTH_LUXR_2"/>
    <property type="match status" value="1"/>
</dbReference>
<dbReference type="Proteomes" id="UP001169719">
    <property type="component" value="Unassembled WGS sequence"/>
</dbReference>
<dbReference type="SUPFAM" id="SSF46894">
    <property type="entry name" value="C-terminal effector domain of the bipartite response regulators"/>
    <property type="match status" value="1"/>
</dbReference>
<dbReference type="InterPro" id="IPR000792">
    <property type="entry name" value="Tscrpt_reg_LuxR_C"/>
</dbReference>
<dbReference type="PANTHER" id="PTHR44688">
    <property type="entry name" value="DNA-BINDING TRANSCRIPTIONAL ACTIVATOR DEVR_DOSR"/>
    <property type="match status" value="1"/>
</dbReference>
<dbReference type="Pfam" id="PF00196">
    <property type="entry name" value="GerE"/>
    <property type="match status" value="1"/>
</dbReference>
<evidence type="ECO:0000256" key="1">
    <source>
        <dbReference type="ARBA" id="ARBA00023015"/>
    </source>
</evidence>
<keyword evidence="2" id="KW-0238">DNA-binding</keyword>
<dbReference type="CDD" id="cd06170">
    <property type="entry name" value="LuxR_C_like"/>
    <property type="match status" value="1"/>
</dbReference>